<feature type="repeat" description="WD" evidence="3">
    <location>
        <begin position="438"/>
        <end position="460"/>
    </location>
</feature>
<feature type="compositionally biased region" description="Basic and acidic residues" evidence="4">
    <location>
        <begin position="1723"/>
        <end position="1733"/>
    </location>
</feature>
<evidence type="ECO:0000259" key="5">
    <source>
        <dbReference type="PROSITE" id="PS50837"/>
    </source>
</evidence>
<dbReference type="PROSITE" id="PS00678">
    <property type="entry name" value="WD_REPEATS_1"/>
    <property type="match status" value="7"/>
</dbReference>
<feature type="region of interest" description="Disordered" evidence="4">
    <location>
        <begin position="45"/>
        <end position="122"/>
    </location>
</feature>
<dbReference type="InterPro" id="IPR001680">
    <property type="entry name" value="WD40_rpt"/>
</dbReference>
<feature type="domain" description="NACHT" evidence="5">
    <location>
        <begin position="1205"/>
        <end position="1374"/>
    </location>
</feature>
<evidence type="ECO:0000313" key="7">
    <source>
        <dbReference type="Proteomes" id="UP001190700"/>
    </source>
</evidence>
<feature type="repeat" description="WD" evidence="3">
    <location>
        <begin position="596"/>
        <end position="637"/>
    </location>
</feature>
<sequence>ACSVGFLERAHCNHGLATVGSPPAAEQGTAFGGGGGEGEVQSITGSTALPPRIPRGIRTRNSPLAPAPGVPLGPSSATSPVATVEGRAAVGEGGAGQQASVDGAGSGEGAAQGDPALSSDGCSRRVWRDMSRLLLQHNVELQLDPHILRLRAADSPARRHFQELSGEQTGEVYTHTVPPARPQVSGQLLYGRLPEWPAEVAVLRNDEPVSSVAFGGEGRLLAAGAYDGVIRLWDSALGAGRPQTELHGHASWVTSVAFGADGNTLASGSLDQTLRLWDAATGKPVAQLVILPVTSVALHSSCRLVAFAAKDRIVRFWEPFNTSGKPCQLRGHSAVVTSVALGGLASSHLASGAHDHAVLLWDVATSCKLTTFSGHDDTVTAVALSPDGVTLASACSDHAVWLWDTRSGRAVQEVQGRKQNAAVTSVALRLEGSLVVEVVSGSSDRTVKVWDAVAGRQRDEWRGHTEPITAVAVGGAGGNFVASASTDTTVRLWEMSSGETPALLGPEGRSPDTAQRPHSLSQPHEPACESRQEERVGSPGSLPSPQATGCRRGLSLPPEHTGGVTAVAFCPDGAAIVSGSRDRTARLWEAGGHTLLAGHSGSVSSVAFSADGAMVASGSDDSTVRLWAADSGAQVMSLQGHGRWVSSVAFSSDGTWLASGAYDRTVRLWNLVSTPVASLELAGHAAPVTCVAFSCDGTILASGSDDRTVQLWGVSGEGMGVGVLEPGRPLTVLQGHTKRVTSVAFSADGGTLASASDDGAVQLWDVTSSQPLRALHLPTGASIASLSFGAGATADKLAGGGADHRVWLWSVSSGRCLGCLKGHVGTVTAVAFASSGGMLASGSADKTVRLWDMALEFPRIEAEITGGTDAAATVAPAQAPSSAAAGGASPCAAGDDPSLAAECNPLPPKADPAAPSKLAPRKQSSGTDLLRELGLEWLDSEQRRLVLYSGVSVEFLVEFQTTLEARFPGRQLTTKEVVEEVVKVHTSLQGPGGAAQGVRYIDLLEMRGRTGPPMLFVSHMWSGDFGRLTARVREALAGADLAEAHVWIDIFAINQHGGMAADLDLLQHCLHATTSGTLLVMDEVGGMVPLSRAWCVYEVWSTLHLRGERYLRLHEGSLHAGVWAHVVSSLDLRHCQAFSASDKDTILKAVERTVGVDALNYRVRALFVLEPIFFDEDLAALQPGRATVELASFDTWAAIPPPAGAALWIAGGAGTGKSMVAAAIVQRHRAAQDSAPLGATNAPSHTLLHFFVRCDDLRRRDPVCVVRTLAHQLFMAFPAELGPYYCSLGLETVRQLRDCAEAARVLLREPLQRLPPGRQRVIILVDALDEGLGAMEGAGLAWPQRCWRNRILRLVCRQLRQLPVGVSLVVTSRPTGGPVATPEATCVSGEVPCYVGHMLRGEQAEVVTELPVEQVLSPGAARDALQREMLALAPALEVEQAKRLTMNLQRHGMGSMVYCRVVRELAQGMALCRASEKASRLTTLEVAWDRAGSRDVELVPASLDDAYMRYMRGLEARLGRDWMRRLLGMIEVMAAAREPLSVSQLLRVGFSDAMELLLDAGFLLRVSEEFKVLAFHHSALDFFTDPRRAGDFHADPARGHARLFAAMQAELRAPQDQRPSTICLRNVLVHGRRAGPVAAAQLQELVSSLAFWQQCYEAGLGPDVLHDLLDMVSPPQRAVAHAACSEAPGARNSSAEGTGDPEGWMTVAAGRSGSLAGPSGQRARAEGEVESRGGGKGRASPSAKQNVGMTGQGRPGRKKGNSLERSSSQKKGGGPKAGKGGGPTAGKGGDNSRVSSKPQPQHQASQPSQNAGGYFNTLLNLEEME</sequence>
<dbReference type="GO" id="GO:1990234">
    <property type="term" value="C:transferase complex"/>
    <property type="evidence" value="ECO:0007669"/>
    <property type="project" value="UniProtKB-ARBA"/>
</dbReference>
<dbReference type="Pfam" id="PF00400">
    <property type="entry name" value="WD40"/>
    <property type="match status" value="12"/>
</dbReference>
<name>A0AAE0GH40_9CHLO</name>
<feature type="region of interest" description="Disordered" evidence="4">
    <location>
        <begin position="499"/>
        <end position="556"/>
    </location>
</feature>
<dbReference type="PANTHER" id="PTHR22847:SF637">
    <property type="entry name" value="WD REPEAT DOMAIN 5B"/>
    <property type="match status" value="1"/>
</dbReference>
<dbReference type="Proteomes" id="UP001190700">
    <property type="component" value="Unassembled WGS sequence"/>
</dbReference>
<dbReference type="InterPro" id="IPR036322">
    <property type="entry name" value="WD40_repeat_dom_sf"/>
</dbReference>
<dbReference type="PROSITE" id="PS50837">
    <property type="entry name" value="NACHT"/>
    <property type="match status" value="1"/>
</dbReference>
<dbReference type="GO" id="GO:0005634">
    <property type="term" value="C:nucleus"/>
    <property type="evidence" value="ECO:0007669"/>
    <property type="project" value="TreeGrafter"/>
</dbReference>
<evidence type="ECO:0000256" key="1">
    <source>
        <dbReference type="ARBA" id="ARBA00022574"/>
    </source>
</evidence>
<feature type="repeat" description="WD" evidence="3">
    <location>
        <begin position="202"/>
        <end position="234"/>
    </location>
</feature>
<dbReference type="PROSITE" id="PS50082">
    <property type="entry name" value="WD_REPEATS_2"/>
    <property type="match status" value="12"/>
</dbReference>
<feature type="non-terminal residue" evidence="6">
    <location>
        <position position="1"/>
    </location>
</feature>
<feature type="compositionally biased region" description="Gly residues" evidence="4">
    <location>
        <begin position="1771"/>
        <end position="1789"/>
    </location>
</feature>
<dbReference type="InterPro" id="IPR015943">
    <property type="entry name" value="WD40/YVTN_repeat-like_dom_sf"/>
</dbReference>
<feature type="repeat" description="WD" evidence="3">
    <location>
        <begin position="372"/>
        <end position="413"/>
    </location>
</feature>
<reference evidence="6 7" key="1">
    <citation type="journal article" date="2015" name="Genome Biol. Evol.">
        <title>Comparative Genomics of a Bacterivorous Green Alga Reveals Evolutionary Causalities and Consequences of Phago-Mixotrophic Mode of Nutrition.</title>
        <authorList>
            <person name="Burns J.A."/>
            <person name="Paasch A."/>
            <person name="Narechania A."/>
            <person name="Kim E."/>
        </authorList>
    </citation>
    <scope>NUCLEOTIDE SEQUENCE [LARGE SCALE GENOMIC DNA]</scope>
    <source>
        <strain evidence="6 7">PLY_AMNH</strain>
    </source>
</reference>
<keyword evidence="7" id="KW-1185">Reference proteome</keyword>
<dbReference type="PROSITE" id="PS50294">
    <property type="entry name" value="WD_REPEATS_REGION"/>
    <property type="match status" value="11"/>
</dbReference>
<dbReference type="InterPro" id="IPR020472">
    <property type="entry name" value="WD40_PAC1"/>
</dbReference>
<dbReference type="SUPFAM" id="SSF50978">
    <property type="entry name" value="WD40 repeat-like"/>
    <property type="match status" value="2"/>
</dbReference>
<accession>A0AAE0GH40</accession>
<dbReference type="Gene3D" id="2.130.10.10">
    <property type="entry name" value="YVTN repeat-like/Quinoprotein amine dehydrogenase"/>
    <property type="match status" value="4"/>
</dbReference>
<gene>
    <name evidence="6" type="ORF">CYMTET_13902</name>
</gene>
<keyword evidence="1 3" id="KW-0853">WD repeat</keyword>
<dbReference type="InterPro" id="IPR056884">
    <property type="entry name" value="NPHP3-like_N"/>
</dbReference>
<feature type="repeat" description="WD" evidence="3">
    <location>
        <begin position="329"/>
        <end position="371"/>
    </location>
</feature>
<feature type="repeat" description="WD" evidence="3">
    <location>
        <begin position="820"/>
        <end position="853"/>
    </location>
</feature>
<feature type="region of interest" description="Disordered" evidence="4">
    <location>
        <begin position="899"/>
        <end position="925"/>
    </location>
</feature>
<feature type="compositionally biased region" description="Low complexity" evidence="4">
    <location>
        <begin position="72"/>
        <end position="90"/>
    </location>
</feature>
<feature type="repeat" description="WD" evidence="3">
    <location>
        <begin position="733"/>
        <end position="774"/>
    </location>
</feature>
<evidence type="ECO:0000256" key="2">
    <source>
        <dbReference type="ARBA" id="ARBA00022737"/>
    </source>
</evidence>
<keyword evidence="2" id="KW-0677">Repeat</keyword>
<feature type="repeat" description="WD" evidence="3">
    <location>
        <begin position="638"/>
        <end position="671"/>
    </location>
</feature>
<evidence type="ECO:0000313" key="6">
    <source>
        <dbReference type="EMBL" id="KAK3278125.1"/>
    </source>
</evidence>
<dbReference type="InterPro" id="IPR019775">
    <property type="entry name" value="WD40_repeat_CS"/>
</dbReference>
<dbReference type="SMART" id="SM00320">
    <property type="entry name" value="WD40"/>
    <property type="match status" value="14"/>
</dbReference>
<feature type="repeat" description="WD" evidence="3">
    <location>
        <begin position="461"/>
        <end position="503"/>
    </location>
</feature>
<protein>
    <recommendedName>
        <fullName evidence="5">NACHT domain-containing protein</fullName>
    </recommendedName>
</protein>
<proteinExistence type="predicted"/>
<feature type="repeat" description="WD" evidence="3">
    <location>
        <begin position="681"/>
        <end position="712"/>
    </location>
</feature>
<organism evidence="6 7">
    <name type="scientific">Cymbomonas tetramitiformis</name>
    <dbReference type="NCBI Taxonomy" id="36881"/>
    <lineage>
        <taxon>Eukaryota</taxon>
        <taxon>Viridiplantae</taxon>
        <taxon>Chlorophyta</taxon>
        <taxon>Pyramimonadophyceae</taxon>
        <taxon>Pyramimonadales</taxon>
        <taxon>Pyramimonadaceae</taxon>
        <taxon>Cymbomonas</taxon>
    </lineage>
</organism>
<dbReference type="PRINTS" id="PR00320">
    <property type="entry name" value="GPROTEINBRPT"/>
</dbReference>
<evidence type="ECO:0000256" key="4">
    <source>
        <dbReference type="SAM" id="MobiDB-lite"/>
    </source>
</evidence>
<feature type="compositionally biased region" description="Polar residues" evidence="4">
    <location>
        <begin position="512"/>
        <end position="522"/>
    </location>
</feature>
<feature type="compositionally biased region" description="Low complexity" evidence="4">
    <location>
        <begin position="1795"/>
        <end position="1809"/>
    </location>
</feature>
<dbReference type="Pfam" id="PF24883">
    <property type="entry name" value="NPHP3_N"/>
    <property type="match status" value="1"/>
</dbReference>
<comment type="caution">
    <text evidence="6">The sequence shown here is derived from an EMBL/GenBank/DDBJ whole genome shotgun (WGS) entry which is preliminary data.</text>
</comment>
<dbReference type="PANTHER" id="PTHR22847">
    <property type="entry name" value="WD40 REPEAT PROTEIN"/>
    <property type="match status" value="1"/>
</dbReference>
<dbReference type="EMBL" id="LGRX02005613">
    <property type="protein sequence ID" value="KAK3278125.1"/>
    <property type="molecule type" value="Genomic_DNA"/>
</dbReference>
<dbReference type="InterPro" id="IPR007111">
    <property type="entry name" value="NACHT_NTPase"/>
</dbReference>
<dbReference type="CDD" id="cd00200">
    <property type="entry name" value="WD40"/>
    <property type="match status" value="3"/>
</dbReference>
<feature type="compositionally biased region" description="Basic and acidic residues" evidence="4">
    <location>
        <begin position="526"/>
        <end position="536"/>
    </location>
</feature>
<feature type="repeat" description="WD" evidence="3">
    <location>
        <begin position="557"/>
        <end position="589"/>
    </location>
</feature>
<evidence type="ECO:0000256" key="3">
    <source>
        <dbReference type="PROSITE-ProRule" id="PRU00221"/>
    </source>
</evidence>
<feature type="region of interest" description="Disordered" evidence="4">
    <location>
        <begin position="1680"/>
        <end position="1825"/>
    </location>
</feature>
<feature type="repeat" description="WD" evidence="3">
    <location>
        <begin position="246"/>
        <end position="287"/>
    </location>
</feature>